<feature type="compositionally biased region" description="Basic residues" evidence="1">
    <location>
        <begin position="77"/>
        <end position="92"/>
    </location>
</feature>
<dbReference type="RefSeq" id="XP_004990551.1">
    <property type="nucleotide sequence ID" value="XM_004990494.1"/>
</dbReference>
<dbReference type="GeneID" id="16071108"/>
<dbReference type="AlphaFoldDB" id="F2UJA8"/>
<feature type="compositionally biased region" description="Basic residues" evidence="1">
    <location>
        <begin position="1"/>
        <end position="11"/>
    </location>
</feature>
<feature type="compositionally biased region" description="Basic and acidic residues" evidence="1">
    <location>
        <begin position="111"/>
        <end position="121"/>
    </location>
</feature>
<feature type="region of interest" description="Disordered" evidence="1">
    <location>
        <begin position="1"/>
        <end position="33"/>
    </location>
</feature>
<name>F2UJA8_SALR5</name>
<dbReference type="Proteomes" id="UP000007799">
    <property type="component" value="Unassembled WGS sequence"/>
</dbReference>
<organism evidence="3">
    <name type="scientific">Salpingoeca rosetta (strain ATCC 50818 / BSB-021)</name>
    <dbReference type="NCBI Taxonomy" id="946362"/>
    <lineage>
        <taxon>Eukaryota</taxon>
        <taxon>Choanoflagellata</taxon>
        <taxon>Craspedida</taxon>
        <taxon>Salpingoecidae</taxon>
        <taxon>Salpingoeca</taxon>
    </lineage>
</organism>
<dbReference type="OMA" id="NRDTHAF"/>
<dbReference type="InParanoid" id="F2UJA8"/>
<dbReference type="OrthoDB" id="5876637at2759"/>
<feature type="region of interest" description="Disordered" evidence="1">
    <location>
        <begin position="60"/>
        <end position="219"/>
    </location>
</feature>
<accession>F2UJA8</accession>
<dbReference type="KEGG" id="sre:PTSG_08299"/>
<feature type="compositionally biased region" description="Basic residues" evidence="1">
    <location>
        <begin position="144"/>
        <end position="157"/>
    </location>
</feature>
<evidence type="ECO:0000256" key="1">
    <source>
        <dbReference type="SAM" id="MobiDB-lite"/>
    </source>
</evidence>
<feature type="compositionally biased region" description="Basic residues" evidence="1">
    <location>
        <begin position="19"/>
        <end position="30"/>
    </location>
</feature>
<keyword evidence="3" id="KW-1185">Reference proteome</keyword>
<gene>
    <name evidence="2" type="ORF">PTSG_08299</name>
</gene>
<feature type="compositionally biased region" description="Basic residues" evidence="1">
    <location>
        <begin position="198"/>
        <end position="213"/>
    </location>
</feature>
<protein>
    <submittedName>
        <fullName evidence="2">Uncharacterized protein</fullName>
    </submittedName>
</protein>
<reference evidence="2" key="1">
    <citation type="submission" date="2009-08" db="EMBL/GenBank/DDBJ databases">
        <title>Annotation of Salpingoeca rosetta.</title>
        <authorList>
            <consortium name="The Broad Institute Genome Sequencing Platform"/>
            <person name="Russ C."/>
            <person name="Cuomo C."/>
            <person name="Burger G."/>
            <person name="Gray M.W."/>
            <person name="Holland P.W.H."/>
            <person name="King N."/>
            <person name="Lang F.B.F."/>
            <person name="Roger A.J."/>
            <person name="Ruiz-Trillo I."/>
            <person name="Young S.K."/>
            <person name="Zeng Q."/>
            <person name="Gargeya S."/>
            <person name="Alvarado L."/>
            <person name="Berlin A."/>
            <person name="Chapman S.B."/>
            <person name="Chen Z."/>
            <person name="Freedman E."/>
            <person name="Gellesch M."/>
            <person name="Goldberg J."/>
            <person name="Griggs A."/>
            <person name="Gujja S."/>
            <person name="Heilman E."/>
            <person name="Heiman D."/>
            <person name="Howarth C."/>
            <person name="Mehta T."/>
            <person name="Neiman D."/>
            <person name="Pearson M."/>
            <person name="Roberts A."/>
            <person name="Saif S."/>
            <person name="Shea T."/>
            <person name="Shenoy N."/>
            <person name="Sisk P."/>
            <person name="Stolte C."/>
            <person name="Sykes S."/>
            <person name="White J."/>
            <person name="Yandava C."/>
            <person name="Haas B."/>
            <person name="Nusbaum C."/>
            <person name="Birren B."/>
        </authorList>
    </citation>
    <scope>NUCLEOTIDE SEQUENCE [LARGE SCALE GENOMIC DNA]</scope>
    <source>
        <strain evidence="2">ATCC 50818</strain>
    </source>
</reference>
<dbReference type="EMBL" id="GL832977">
    <property type="protein sequence ID" value="EGD77207.1"/>
    <property type="molecule type" value="Genomic_DNA"/>
</dbReference>
<evidence type="ECO:0000313" key="3">
    <source>
        <dbReference type="Proteomes" id="UP000007799"/>
    </source>
</evidence>
<proteinExistence type="predicted"/>
<sequence>MGRVARYKKVKAIGQSQAPKKKRGKKHVRHSARDTFGVNDIITAEGDVGRAQVVTQGILPSGLPAIPSIPGLPGQTKKAKNSRKKNKFKKGRKGEGDDDEELLPQAPMDPEALRQHLEEQGGGKIIFRHASATEPVKQETKTLRQIKKKQWKTKKERKRQERRAEAMLAQEEQEHEPKKDVVAFGEVAQAPPELTAQPRKKHSNLSKEQRKKMAPVQQLRLEQERERVIALYRQQKQRRRQLQAPILK</sequence>
<dbReference type="FunCoup" id="F2UJA8">
    <property type="interactions" value="876"/>
</dbReference>
<evidence type="ECO:0000313" key="2">
    <source>
        <dbReference type="EMBL" id="EGD77207.1"/>
    </source>
</evidence>